<keyword evidence="2" id="KW-0812">Transmembrane</keyword>
<feature type="signal peptide" evidence="3">
    <location>
        <begin position="1"/>
        <end position="27"/>
    </location>
</feature>
<dbReference type="Pfam" id="PF08341">
    <property type="entry name" value="TED"/>
    <property type="match status" value="1"/>
</dbReference>
<protein>
    <submittedName>
        <fullName evidence="6">TQXA domain-containing protein</fullName>
    </submittedName>
</protein>
<keyword evidence="2" id="KW-0472">Membrane</keyword>
<dbReference type="InterPro" id="IPR023849">
    <property type="entry name" value="TQXA_dom"/>
</dbReference>
<dbReference type="Gene3D" id="1.10.150.480">
    <property type="match status" value="1"/>
</dbReference>
<keyword evidence="2" id="KW-1133">Transmembrane helix</keyword>
<dbReference type="Gene3D" id="2.30.30.670">
    <property type="entry name" value="Thioester domain"/>
    <property type="match status" value="1"/>
</dbReference>
<feature type="domain" description="Thioester" evidence="4">
    <location>
        <begin position="151"/>
        <end position="260"/>
    </location>
</feature>
<feature type="domain" description="SpaA-like prealbumin fold" evidence="5">
    <location>
        <begin position="41"/>
        <end position="115"/>
    </location>
</feature>
<feature type="transmembrane region" description="Helical" evidence="2">
    <location>
        <begin position="337"/>
        <end position="358"/>
    </location>
</feature>
<dbReference type="Pfam" id="PF17802">
    <property type="entry name" value="SpaA"/>
    <property type="match status" value="1"/>
</dbReference>
<evidence type="ECO:0000259" key="5">
    <source>
        <dbReference type="Pfam" id="PF17802"/>
    </source>
</evidence>
<sequence>MRILKRRTLAAITAVAALFGLVAFALATPTMSHAEEATRVVNISKTDNTGKALAGAQLKVTHKAADGTVVTDAEWISETSAHTLSLAAGTYTLTEVQAPAGYNKAPDQTFEVKAVAPEVTNNGGTYTVGEYSMLPKSSLIADNGSETVSPWYCFNYGKHQPRQGNSYTKSEGTKDLFEKMAQQKRTGVDLYSNVLRVIYNGYPNNASKIKEKFSLSNEDFYKVTQRALWYYTDSFDLHDKNVGDFTRGHLDAIEALINSETPAPANMTLDLYRSKDETIQNLLTTHFHKASDPVNVTMVNTKTVVPPTPPVTPSAPPQTPEAAPAPAPQKHLAKTGAGVWAIVAGGIVLLLAGGALVLRRRVTK</sequence>
<dbReference type="HOGENOM" id="CLU_058375_0_0_11"/>
<proteinExistence type="predicted"/>
<dbReference type="EMBL" id="AGZS01000003">
    <property type="protein sequence ID" value="EJD64970.1"/>
    <property type="molecule type" value="Genomic_DNA"/>
</dbReference>
<dbReference type="Gene3D" id="2.60.40.10">
    <property type="entry name" value="Immunoglobulins"/>
    <property type="match status" value="1"/>
</dbReference>
<feature type="compositionally biased region" description="Pro residues" evidence="1">
    <location>
        <begin position="307"/>
        <end position="327"/>
    </location>
</feature>
<evidence type="ECO:0000313" key="6">
    <source>
        <dbReference type="EMBL" id="EJD64970.1"/>
    </source>
</evidence>
<dbReference type="NCBIfam" id="TIGR01167">
    <property type="entry name" value="LPXTG_anchor"/>
    <property type="match status" value="1"/>
</dbReference>
<evidence type="ECO:0000256" key="1">
    <source>
        <dbReference type="SAM" id="MobiDB-lite"/>
    </source>
</evidence>
<dbReference type="RefSeq" id="WP_007147909.1">
    <property type="nucleotide sequence ID" value="NZ_AKCI01000001.1"/>
</dbReference>
<keyword evidence="7" id="KW-1185">Reference proteome</keyword>
<keyword evidence="3" id="KW-0732">Signal</keyword>
<dbReference type="NCBIfam" id="NF012162">
    <property type="entry name" value="surf_Nterm_1"/>
    <property type="match status" value="1"/>
</dbReference>
<gene>
    <name evidence="6" type="ORF">HMPREF9156_00845</name>
</gene>
<evidence type="ECO:0000313" key="7">
    <source>
        <dbReference type="Proteomes" id="UP000006415"/>
    </source>
</evidence>
<dbReference type="InterPro" id="IPR013783">
    <property type="entry name" value="Ig-like_fold"/>
</dbReference>
<evidence type="ECO:0000259" key="4">
    <source>
        <dbReference type="Pfam" id="PF08341"/>
    </source>
</evidence>
<feature type="region of interest" description="Disordered" evidence="1">
    <location>
        <begin position="307"/>
        <end position="329"/>
    </location>
</feature>
<dbReference type="eggNOG" id="ENOG5033KAN">
    <property type="taxonomic scope" value="Bacteria"/>
</dbReference>
<feature type="chain" id="PRO_5038595034" evidence="3">
    <location>
        <begin position="28"/>
        <end position="364"/>
    </location>
</feature>
<evidence type="ECO:0000256" key="3">
    <source>
        <dbReference type="SAM" id="SignalP"/>
    </source>
</evidence>
<dbReference type="InterPro" id="IPR041033">
    <property type="entry name" value="SpaA_PFL_dom_1"/>
</dbReference>
<evidence type="ECO:0000256" key="2">
    <source>
        <dbReference type="SAM" id="Phobius"/>
    </source>
</evidence>
<dbReference type="OrthoDB" id="3196823at2"/>
<organism evidence="6 7">
    <name type="scientific">Scardovia wiggsiae F0424</name>
    <dbReference type="NCBI Taxonomy" id="857290"/>
    <lineage>
        <taxon>Bacteria</taxon>
        <taxon>Bacillati</taxon>
        <taxon>Actinomycetota</taxon>
        <taxon>Actinomycetes</taxon>
        <taxon>Bifidobacteriales</taxon>
        <taxon>Bifidobacteriaceae</taxon>
        <taxon>Scardovia</taxon>
    </lineage>
</organism>
<accession>J0D4V1</accession>
<dbReference type="Proteomes" id="UP000006415">
    <property type="component" value="Unassembled WGS sequence"/>
</dbReference>
<dbReference type="AlphaFoldDB" id="J0D4V1"/>
<reference evidence="6 7" key="1">
    <citation type="submission" date="2012-01" db="EMBL/GenBank/DDBJ databases">
        <title>The Genome Sequence of Scardovia wiggsiae F0424.</title>
        <authorList>
            <consortium name="The Broad Institute Genome Sequencing Platform"/>
            <person name="Earl A."/>
            <person name="Ward D."/>
            <person name="Feldgarden M."/>
            <person name="Gevers D."/>
            <person name="Izard J."/>
            <person name="Ganesan A."/>
            <person name="Baranova O.V."/>
            <person name="Blanton J.M."/>
            <person name="Tanner A.C."/>
            <person name="Mathney J."/>
            <person name="Dewhirst F.E."/>
            <person name="Young S.K."/>
            <person name="Zeng Q."/>
            <person name="Gargeya S."/>
            <person name="Fitzgerald M."/>
            <person name="Haas B."/>
            <person name="Abouelleil A."/>
            <person name="Alvarado L."/>
            <person name="Arachchi H.M."/>
            <person name="Berlin A."/>
            <person name="Chapman S.B."/>
            <person name="Gearin G."/>
            <person name="Goldberg J."/>
            <person name="Griggs A."/>
            <person name="Gujja S."/>
            <person name="Hansen M."/>
            <person name="Heiman D."/>
            <person name="Howarth C."/>
            <person name="Larimer J."/>
            <person name="Lui A."/>
            <person name="MacDonald P.J.P."/>
            <person name="McCowen C."/>
            <person name="Montmayeur A."/>
            <person name="Murphy C."/>
            <person name="Neiman D."/>
            <person name="Pearson M."/>
            <person name="Priest M."/>
            <person name="Roberts A."/>
            <person name="Saif S."/>
            <person name="Shea T."/>
            <person name="Sisk P."/>
            <person name="Stolte C."/>
            <person name="Sykes S."/>
            <person name="Wortman J."/>
            <person name="Nusbaum C."/>
            <person name="Birren B."/>
        </authorList>
    </citation>
    <scope>NUCLEOTIDE SEQUENCE [LARGE SCALE GENOMIC DNA]</scope>
    <source>
        <strain evidence="6 7">F0424</strain>
    </source>
</reference>
<name>J0D4V1_9BIFI</name>
<dbReference type="NCBIfam" id="TIGR03934">
    <property type="entry name" value="TQXA_dom"/>
    <property type="match status" value="1"/>
</dbReference>
<comment type="caution">
    <text evidence="6">The sequence shown here is derived from an EMBL/GenBank/DDBJ whole genome shotgun (WGS) entry which is preliminary data.</text>
</comment>
<dbReference type="GO" id="GO:0005975">
    <property type="term" value="P:carbohydrate metabolic process"/>
    <property type="evidence" value="ECO:0007669"/>
    <property type="project" value="UniProtKB-ARBA"/>
</dbReference>
<dbReference type="InterPro" id="IPR013552">
    <property type="entry name" value="Thioester_dom"/>
</dbReference>